<evidence type="ECO:0000256" key="2">
    <source>
        <dbReference type="ARBA" id="ARBA00022801"/>
    </source>
</evidence>
<dbReference type="PROSITE" id="PS00502">
    <property type="entry name" value="POLYGALACTURONASE"/>
    <property type="match status" value="1"/>
</dbReference>
<feature type="signal peptide" evidence="5">
    <location>
        <begin position="1"/>
        <end position="18"/>
    </location>
</feature>
<keyword evidence="5" id="KW-0732">Signal</keyword>
<proteinExistence type="inferred from homology"/>
<evidence type="ECO:0000259" key="6">
    <source>
        <dbReference type="Pfam" id="PF12708"/>
    </source>
</evidence>
<keyword evidence="8" id="KW-1185">Reference proteome</keyword>
<dbReference type="SUPFAM" id="SSF51126">
    <property type="entry name" value="Pectin lyase-like"/>
    <property type="match status" value="1"/>
</dbReference>
<protein>
    <submittedName>
        <fullName evidence="7">Polygalacturonase</fullName>
    </submittedName>
</protein>
<evidence type="ECO:0000256" key="4">
    <source>
        <dbReference type="RuleBase" id="RU361169"/>
    </source>
</evidence>
<reference evidence="7 8" key="1">
    <citation type="submission" date="2016-10" db="EMBL/GenBank/DDBJ databases">
        <authorList>
            <person name="de Groot N.N."/>
        </authorList>
    </citation>
    <scope>NUCLEOTIDE SEQUENCE [LARGE SCALE GENOMIC DNA]</scope>
    <source>
        <strain evidence="7 8">GAS232</strain>
    </source>
</reference>
<dbReference type="PANTHER" id="PTHR31339">
    <property type="entry name" value="PECTIN LYASE-RELATED"/>
    <property type="match status" value="1"/>
</dbReference>
<dbReference type="InterPro" id="IPR012334">
    <property type="entry name" value="Pectin_lyas_fold"/>
</dbReference>
<evidence type="ECO:0000313" key="7">
    <source>
        <dbReference type="EMBL" id="SDF98505.1"/>
    </source>
</evidence>
<evidence type="ECO:0000256" key="1">
    <source>
        <dbReference type="ARBA" id="ARBA00008834"/>
    </source>
</evidence>
<sequence length="417" mass="45067">MRFLPAVLIALAATTAAAQTTCDAHTYGAKGDGKTNDTAAIQKAIDACAPKHGTVVLKGGTFVSAPLTLKSNLTLSIAEGSKLLGSRNLDDYPIREDAKWRRVALLHADHVSNLRITGGGTIDGSGDMFWELAHTHRIAGDTSGSGGFPRPMLLDITESQHLTFDHITLQNSPMYNFTFFFCDGIKIDHAIIRNPATGAPNTDGIDPFSSKNIEISNVDIDTGDDDIALKSGLVERDPKIGPVEHVYIHDSIFRHGHGLSVGSELAGGINDVRVENVTMEHTEAGVRIKSNRTRGNDIHDLHYKNITMTGVGQPIQITEYYPKWPAAGTDTAKPVDAHTPRFHDISLEGITATGAKDAIIIGIPEMPIRHLTLTNVKIESEKGLQIRNADVTMKNVIITPKSGEPITKEEGANITRR</sequence>
<dbReference type="InterPro" id="IPR011050">
    <property type="entry name" value="Pectin_lyase_fold/virulence"/>
</dbReference>
<dbReference type="AlphaFoldDB" id="A0A1G7QJ67"/>
<dbReference type="Proteomes" id="UP000182427">
    <property type="component" value="Chromosome I"/>
</dbReference>
<gene>
    <name evidence="7" type="ORF">SAMN05444167_3889</name>
</gene>
<name>A0A1G7QJ67_9BACT</name>
<dbReference type="EMBL" id="LT629690">
    <property type="protein sequence ID" value="SDF98505.1"/>
    <property type="molecule type" value="Genomic_DNA"/>
</dbReference>
<evidence type="ECO:0000256" key="3">
    <source>
        <dbReference type="ARBA" id="ARBA00023295"/>
    </source>
</evidence>
<evidence type="ECO:0000256" key="5">
    <source>
        <dbReference type="SAM" id="SignalP"/>
    </source>
</evidence>
<accession>A0A1G7QJ67</accession>
<comment type="similarity">
    <text evidence="1 4">Belongs to the glycosyl hydrolase 28 family.</text>
</comment>
<keyword evidence="3 4" id="KW-0326">Glycosidase</keyword>
<dbReference type="Gene3D" id="2.160.20.10">
    <property type="entry name" value="Single-stranded right-handed beta-helix, Pectin lyase-like"/>
    <property type="match status" value="1"/>
</dbReference>
<dbReference type="Pfam" id="PF00295">
    <property type="entry name" value="Glyco_hydro_28"/>
    <property type="match status" value="1"/>
</dbReference>
<dbReference type="InterPro" id="IPR000743">
    <property type="entry name" value="Glyco_hydro_28"/>
</dbReference>
<dbReference type="RefSeq" id="WP_083346609.1">
    <property type="nucleotide sequence ID" value="NZ_LT629690.1"/>
</dbReference>
<dbReference type="GO" id="GO:0005975">
    <property type="term" value="P:carbohydrate metabolic process"/>
    <property type="evidence" value="ECO:0007669"/>
    <property type="project" value="InterPro"/>
</dbReference>
<dbReference type="OrthoDB" id="107371at2"/>
<dbReference type="GO" id="GO:0004650">
    <property type="term" value="F:polygalacturonase activity"/>
    <property type="evidence" value="ECO:0007669"/>
    <property type="project" value="InterPro"/>
</dbReference>
<evidence type="ECO:0000313" key="8">
    <source>
        <dbReference type="Proteomes" id="UP000182427"/>
    </source>
</evidence>
<keyword evidence="2 4" id="KW-0378">Hydrolase</keyword>
<dbReference type="InterPro" id="IPR024535">
    <property type="entry name" value="RHGA/B-epi-like_pectate_lyase"/>
</dbReference>
<dbReference type="PANTHER" id="PTHR31339:SF3">
    <property type="entry name" value="PECTIN LYASE-LIKE SUPERFAMILY PROTEIN"/>
    <property type="match status" value="1"/>
</dbReference>
<feature type="domain" description="Rhamnogalacturonase A/B/Epimerase-like pectate lyase" evidence="6">
    <location>
        <begin position="25"/>
        <end position="75"/>
    </location>
</feature>
<dbReference type="InterPro" id="IPR051801">
    <property type="entry name" value="GH28_Enzymes"/>
</dbReference>
<feature type="chain" id="PRO_5009242432" evidence="5">
    <location>
        <begin position="19"/>
        <end position="417"/>
    </location>
</feature>
<dbReference type="Pfam" id="PF12708">
    <property type="entry name" value="Pect-lyase_RHGA_epim"/>
    <property type="match status" value="1"/>
</dbReference>
<organism evidence="7 8">
    <name type="scientific">Terriglobus roseus</name>
    <dbReference type="NCBI Taxonomy" id="392734"/>
    <lineage>
        <taxon>Bacteria</taxon>
        <taxon>Pseudomonadati</taxon>
        <taxon>Acidobacteriota</taxon>
        <taxon>Terriglobia</taxon>
        <taxon>Terriglobales</taxon>
        <taxon>Acidobacteriaceae</taxon>
        <taxon>Terriglobus</taxon>
    </lineage>
</organism>